<evidence type="ECO:0000256" key="1">
    <source>
        <dbReference type="ARBA" id="ARBA00008460"/>
    </source>
</evidence>
<reference evidence="3 4" key="1">
    <citation type="submission" date="2015-02" db="EMBL/GenBank/DDBJ databases">
        <title>Complete genome sequence of Kangiella geojedonensis strain YCS-5T.</title>
        <authorList>
            <person name="Kim K.M."/>
        </authorList>
    </citation>
    <scope>NUCLEOTIDE SEQUENCE [LARGE SCALE GENOMIC DNA]</scope>
    <source>
        <strain evidence="3 4">YCS-5</strain>
    </source>
</reference>
<accession>A0A0F6TRV1</accession>
<dbReference type="KEGG" id="kge:TQ33_2024"/>
<dbReference type="STRING" id="914150.TQ33_2024"/>
<dbReference type="EMBL" id="CP010975">
    <property type="protein sequence ID" value="AKE52954.1"/>
    <property type="molecule type" value="Genomic_DNA"/>
</dbReference>
<dbReference type="HOGENOM" id="CLU_161438_2_1_6"/>
<comment type="similarity">
    <text evidence="1 2">Belongs to the UPF0250 family.</text>
</comment>
<evidence type="ECO:0000313" key="3">
    <source>
        <dbReference type="EMBL" id="AKE52954.1"/>
    </source>
</evidence>
<dbReference type="AlphaFoldDB" id="A0A0F6TRV1"/>
<dbReference type="Proteomes" id="UP000034071">
    <property type="component" value="Chromosome"/>
</dbReference>
<sequence length="88" mass="10149">MTQYDRDKVWEFPCEICFKVMAANRDGIDMEVAEVVNRHAPNDYSPTSKLSRDGNYVSLSFMVTVENRDQVDAMYKDVFTVEGVKMTL</sequence>
<dbReference type="Gene3D" id="3.30.70.260">
    <property type="match status" value="1"/>
</dbReference>
<dbReference type="InterPro" id="IPR027471">
    <property type="entry name" value="YbeD-like_sf"/>
</dbReference>
<protein>
    <recommendedName>
        <fullName evidence="2">UPF0250 protein TQ33_2024</fullName>
    </recommendedName>
</protein>
<dbReference type="RefSeq" id="WP_046561958.1">
    <property type="nucleotide sequence ID" value="NZ_CP010975.1"/>
</dbReference>
<proteinExistence type="inferred from homology"/>
<dbReference type="OrthoDB" id="9793424at2"/>
<dbReference type="GO" id="GO:0005829">
    <property type="term" value="C:cytosol"/>
    <property type="evidence" value="ECO:0007669"/>
    <property type="project" value="TreeGrafter"/>
</dbReference>
<dbReference type="SUPFAM" id="SSF117991">
    <property type="entry name" value="YbeD/HP0495-like"/>
    <property type="match status" value="1"/>
</dbReference>
<keyword evidence="4" id="KW-1185">Reference proteome</keyword>
<gene>
    <name evidence="3" type="ORF">TQ33_2024</name>
</gene>
<name>A0A0F6TRV1_9GAMM</name>
<dbReference type="PANTHER" id="PTHR38036:SF1">
    <property type="entry name" value="UPF0250 PROTEIN YBED"/>
    <property type="match status" value="1"/>
</dbReference>
<dbReference type="Pfam" id="PF04359">
    <property type="entry name" value="DUF493"/>
    <property type="match status" value="1"/>
</dbReference>
<dbReference type="HAMAP" id="MF_00659">
    <property type="entry name" value="UPF0250"/>
    <property type="match status" value="1"/>
</dbReference>
<dbReference type="PANTHER" id="PTHR38036">
    <property type="entry name" value="UPF0250 PROTEIN YBED"/>
    <property type="match status" value="1"/>
</dbReference>
<dbReference type="InterPro" id="IPR007454">
    <property type="entry name" value="UPF0250_YbeD-like"/>
</dbReference>
<evidence type="ECO:0000313" key="4">
    <source>
        <dbReference type="Proteomes" id="UP000034071"/>
    </source>
</evidence>
<evidence type="ECO:0000256" key="2">
    <source>
        <dbReference type="HAMAP-Rule" id="MF_00659"/>
    </source>
</evidence>
<organism evidence="3 4">
    <name type="scientific">Kangiella geojedonensis</name>
    <dbReference type="NCBI Taxonomy" id="914150"/>
    <lineage>
        <taxon>Bacteria</taxon>
        <taxon>Pseudomonadati</taxon>
        <taxon>Pseudomonadota</taxon>
        <taxon>Gammaproteobacteria</taxon>
        <taxon>Kangiellales</taxon>
        <taxon>Kangiellaceae</taxon>
        <taxon>Kangiella</taxon>
    </lineage>
</organism>